<reference evidence="1" key="1">
    <citation type="journal article" date="2015" name="Nature">
        <title>Complex archaea that bridge the gap between prokaryotes and eukaryotes.</title>
        <authorList>
            <person name="Spang A."/>
            <person name="Saw J.H."/>
            <person name="Jorgensen S.L."/>
            <person name="Zaremba-Niedzwiedzka K."/>
            <person name="Martijn J."/>
            <person name="Lind A.E."/>
            <person name="van Eijk R."/>
            <person name="Schleper C."/>
            <person name="Guy L."/>
            <person name="Ettema T.J."/>
        </authorList>
    </citation>
    <scope>NUCLEOTIDE SEQUENCE</scope>
</reference>
<dbReference type="GO" id="GO:0003677">
    <property type="term" value="F:DNA binding"/>
    <property type="evidence" value="ECO:0007669"/>
    <property type="project" value="InterPro"/>
</dbReference>
<proteinExistence type="predicted"/>
<comment type="caution">
    <text evidence="1">The sequence shown here is derived from an EMBL/GenBank/DDBJ whole genome shotgun (WGS) entry which is preliminary data.</text>
</comment>
<dbReference type="Pfam" id="PF05869">
    <property type="entry name" value="Dam"/>
    <property type="match status" value="1"/>
</dbReference>
<gene>
    <name evidence="1" type="ORF">LCGC14_1612030</name>
</gene>
<name>A0A0F9I894_9ZZZZ</name>
<evidence type="ECO:0008006" key="2">
    <source>
        <dbReference type="Google" id="ProtNLM"/>
    </source>
</evidence>
<organism evidence="1">
    <name type="scientific">marine sediment metagenome</name>
    <dbReference type="NCBI Taxonomy" id="412755"/>
    <lineage>
        <taxon>unclassified sequences</taxon>
        <taxon>metagenomes</taxon>
        <taxon>ecological metagenomes</taxon>
    </lineage>
</organism>
<sequence>MKVVDVLDGIDLDPCADSGRRVPAKTHYTQKENGLSYEWAGKVYMNPPYGRELPCWVEKLCNEYTAGSVTEAIALVPSRTDTGWFKAFRDNPRCFISGRLKFSGYDNSAPFPSMVVYLGSDERGFADAFCDIGDIYQRVDGTRWRTD</sequence>
<dbReference type="GO" id="GO:0009007">
    <property type="term" value="F:site-specific DNA-methyltransferase (adenine-specific) activity"/>
    <property type="evidence" value="ECO:0007669"/>
    <property type="project" value="InterPro"/>
</dbReference>
<dbReference type="AlphaFoldDB" id="A0A0F9I894"/>
<dbReference type="EMBL" id="LAZR01013059">
    <property type="protein sequence ID" value="KKM23752.1"/>
    <property type="molecule type" value="Genomic_DNA"/>
</dbReference>
<dbReference type="InterPro" id="IPR008593">
    <property type="entry name" value="Dam_MeTrfase"/>
</dbReference>
<protein>
    <recommendedName>
        <fullName evidence="2">DNA N-6-adenine-methyltransferase (Dam)</fullName>
    </recommendedName>
</protein>
<dbReference type="GO" id="GO:0009307">
    <property type="term" value="P:DNA restriction-modification system"/>
    <property type="evidence" value="ECO:0007669"/>
    <property type="project" value="InterPro"/>
</dbReference>
<accession>A0A0F9I894</accession>
<evidence type="ECO:0000313" key="1">
    <source>
        <dbReference type="EMBL" id="KKM23752.1"/>
    </source>
</evidence>